<evidence type="ECO:0000256" key="2">
    <source>
        <dbReference type="SAM" id="SignalP"/>
    </source>
</evidence>
<keyword evidence="2" id="KW-0732">Signal</keyword>
<feature type="chain" id="PRO_5036452574" evidence="2">
    <location>
        <begin position="19"/>
        <end position="81"/>
    </location>
</feature>
<name>A0A8X6U0U2_NEPPI</name>
<keyword evidence="1" id="KW-1133">Transmembrane helix</keyword>
<evidence type="ECO:0000313" key="4">
    <source>
        <dbReference type="Proteomes" id="UP000887013"/>
    </source>
</evidence>
<keyword evidence="1" id="KW-0472">Membrane</keyword>
<dbReference type="Proteomes" id="UP000887013">
    <property type="component" value="Unassembled WGS sequence"/>
</dbReference>
<dbReference type="EMBL" id="BMAW01069000">
    <property type="protein sequence ID" value="GFT66820.1"/>
    <property type="molecule type" value="Genomic_DNA"/>
</dbReference>
<gene>
    <name evidence="3" type="ORF">NPIL_205901</name>
</gene>
<feature type="signal peptide" evidence="2">
    <location>
        <begin position="1"/>
        <end position="18"/>
    </location>
</feature>
<sequence length="81" mass="8813">MLFLLTFCLSAFVGKVTSGAVTTFGRPSAGKNAAASENWGVLSQGTQIFLLVLGGILALFSLYGLYRLYRWCQLDPRKIGH</sequence>
<reference evidence="3" key="1">
    <citation type="submission" date="2020-08" db="EMBL/GenBank/DDBJ databases">
        <title>Multicomponent nature underlies the extraordinary mechanical properties of spider dragline silk.</title>
        <authorList>
            <person name="Kono N."/>
            <person name="Nakamura H."/>
            <person name="Mori M."/>
            <person name="Yoshida Y."/>
            <person name="Ohtoshi R."/>
            <person name="Malay A.D."/>
            <person name="Moran D.A.P."/>
            <person name="Tomita M."/>
            <person name="Numata K."/>
            <person name="Arakawa K."/>
        </authorList>
    </citation>
    <scope>NUCLEOTIDE SEQUENCE</scope>
</reference>
<comment type="caution">
    <text evidence="3">The sequence shown here is derived from an EMBL/GenBank/DDBJ whole genome shotgun (WGS) entry which is preliminary data.</text>
</comment>
<protein>
    <submittedName>
        <fullName evidence="3">Uncharacterized protein</fullName>
    </submittedName>
</protein>
<keyword evidence="1" id="KW-0812">Transmembrane</keyword>
<evidence type="ECO:0000313" key="3">
    <source>
        <dbReference type="EMBL" id="GFT66820.1"/>
    </source>
</evidence>
<keyword evidence="4" id="KW-1185">Reference proteome</keyword>
<evidence type="ECO:0000256" key="1">
    <source>
        <dbReference type="SAM" id="Phobius"/>
    </source>
</evidence>
<dbReference type="OrthoDB" id="6434920at2759"/>
<accession>A0A8X6U0U2</accession>
<organism evidence="3 4">
    <name type="scientific">Nephila pilipes</name>
    <name type="common">Giant wood spider</name>
    <name type="synonym">Nephila maculata</name>
    <dbReference type="NCBI Taxonomy" id="299642"/>
    <lineage>
        <taxon>Eukaryota</taxon>
        <taxon>Metazoa</taxon>
        <taxon>Ecdysozoa</taxon>
        <taxon>Arthropoda</taxon>
        <taxon>Chelicerata</taxon>
        <taxon>Arachnida</taxon>
        <taxon>Araneae</taxon>
        <taxon>Araneomorphae</taxon>
        <taxon>Entelegynae</taxon>
        <taxon>Araneoidea</taxon>
        <taxon>Nephilidae</taxon>
        <taxon>Nephila</taxon>
    </lineage>
</organism>
<dbReference type="AlphaFoldDB" id="A0A8X6U0U2"/>
<feature type="transmembrane region" description="Helical" evidence="1">
    <location>
        <begin position="48"/>
        <end position="69"/>
    </location>
</feature>
<proteinExistence type="predicted"/>